<dbReference type="Proteomes" id="UP000311382">
    <property type="component" value="Unassembled WGS sequence"/>
</dbReference>
<dbReference type="Pfam" id="PF10282">
    <property type="entry name" value="Lactonase"/>
    <property type="match status" value="1"/>
</dbReference>
<sequence length="415" mass="44652">MSPYTLVTGGYAQRSVSVLSFDPTKADPNERLVVTRELTHGHAPTWLTFSEDGSTLISTSEWGEPESRLDVLKVDAGDLREEGPAAGVATGGLWACQTGLVVSTTPHLLVTSNYKGASVGVVALEADGTLTRASSIDVLPGRTLGPVTDRQEQAHPHGAHPDPLHRVVVVPDLGTDDLRLFRVRSGALEAGKPASDALEEYDAIHLEAGDGPRHVLFSPLRKSSDGSDESRLYVLNELSNSVSVFRVAYPSRASSPAVPSFTLLQSRVSLLPARPMPHQSSFASWHAAEIVLTPDGRTLFASNRAEGHNPLHGSRDGPEDLLAVFAVDDEGRLEVESRRLVECGGRAPRHLSLSSESATRRGEGDSAVDEGRFIAVALHDSDEVVVFERVGDEGRELREVARRRDVGRPGVVVWL</sequence>
<gene>
    <name evidence="2" type="ORF">DMC30DRAFT_395535</name>
</gene>
<dbReference type="PANTHER" id="PTHR30344:SF1">
    <property type="entry name" value="6-PHOSPHOGLUCONOLACTONASE"/>
    <property type="match status" value="1"/>
</dbReference>
<keyword evidence="3" id="KW-1185">Reference proteome</keyword>
<dbReference type="EMBL" id="SOZI01000048">
    <property type="protein sequence ID" value="TNY21228.1"/>
    <property type="molecule type" value="Genomic_DNA"/>
</dbReference>
<evidence type="ECO:0000256" key="1">
    <source>
        <dbReference type="ARBA" id="ARBA00005564"/>
    </source>
</evidence>
<evidence type="ECO:0000313" key="3">
    <source>
        <dbReference type="Proteomes" id="UP000311382"/>
    </source>
</evidence>
<dbReference type="AlphaFoldDB" id="A0A5C5FWN9"/>
<reference evidence="2 3" key="1">
    <citation type="submission" date="2019-03" db="EMBL/GenBank/DDBJ databases">
        <title>Rhodosporidium diobovatum UCD-FST 08-225 genome sequencing, assembly, and annotation.</title>
        <authorList>
            <person name="Fakankun I.U."/>
            <person name="Fristensky B."/>
            <person name="Levin D.B."/>
        </authorList>
    </citation>
    <scope>NUCLEOTIDE SEQUENCE [LARGE SCALE GENOMIC DNA]</scope>
    <source>
        <strain evidence="2 3">UCD-FST 08-225</strain>
    </source>
</reference>
<comment type="similarity">
    <text evidence="1">Belongs to the cycloisomerase 2 family.</text>
</comment>
<organism evidence="2 3">
    <name type="scientific">Rhodotorula diobovata</name>
    <dbReference type="NCBI Taxonomy" id="5288"/>
    <lineage>
        <taxon>Eukaryota</taxon>
        <taxon>Fungi</taxon>
        <taxon>Dikarya</taxon>
        <taxon>Basidiomycota</taxon>
        <taxon>Pucciniomycotina</taxon>
        <taxon>Microbotryomycetes</taxon>
        <taxon>Sporidiobolales</taxon>
        <taxon>Sporidiobolaceae</taxon>
        <taxon>Rhodotorula</taxon>
    </lineage>
</organism>
<dbReference type="InterPro" id="IPR015943">
    <property type="entry name" value="WD40/YVTN_repeat-like_dom_sf"/>
</dbReference>
<dbReference type="SUPFAM" id="SSF51004">
    <property type="entry name" value="C-terminal (heme d1) domain of cytochrome cd1-nitrite reductase"/>
    <property type="match status" value="1"/>
</dbReference>
<comment type="caution">
    <text evidence="2">The sequence shown here is derived from an EMBL/GenBank/DDBJ whole genome shotgun (WGS) entry which is preliminary data.</text>
</comment>
<name>A0A5C5FWN9_9BASI</name>
<dbReference type="InterPro" id="IPR011048">
    <property type="entry name" value="Haem_d1_sf"/>
</dbReference>
<protein>
    <submittedName>
        <fullName evidence="2">Lactonase, 7-bladed beta-propeller-domain-containing protein</fullName>
    </submittedName>
</protein>
<dbReference type="Gene3D" id="2.130.10.10">
    <property type="entry name" value="YVTN repeat-like/Quinoprotein amine dehydrogenase"/>
    <property type="match status" value="1"/>
</dbReference>
<dbReference type="OrthoDB" id="9972196at2759"/>
<dbReference type="GO" id="GO:0017057">
    <property type="term" value="F:6-phosphogluconolactonase activity"/>
    <property type="evidence" value="ECO:0007669"/>
    <property type="project" value="TreeGrafter"/>
</dbReference>
<dbReference type="InterPro" id="IPR019405">
    <property type="entry name" value="Lactonase_7-beta_prop"/>
</dbReference>
<dbReference type="PANTHER" id="PTHR30344">
    <property type="entry name" value="6-PHOSPHOGLUCONOLACTONASE-RELATED"/>
    <property type="match status" value="1"/>
</dbReference>
<dbReference type="STRING" id="5288.A0A5C5FWN9"/>
<evidence type="ECO:0000313" key="2">
    <source>
        <dbReference type="EMBL" id="TNY21228.1"/>
    </source>
</evidence>
<accession>A0A5C5FWN9</accession>
<dbReference type="InterPro" id="IPR050282">
    <property type="entry name" value="Cycloisomerase_2"/>
</dbReference>
<proteinExistence type="inferred from homology"/>